<reference evidence="1 2" key="1">
    <citation type="submission" date="2024-09" db="EMBL/GenBank/DDBJ databases">
        <title>Rethinking Asexuality: The Enigmatic Case of Functional Sexual Genes in Lepraria (Stereocaulaceae).</title>
        <authorList>
            <person name="Doellman M."/>
            <person name="Sun Y."/>
            <person name="Barcenas-Pena A."/>
            <person name="Lumbsch H.T."/>
            <person name="Grewe F."/>
        </authorList>
    </citation>
    <scope>NUCLEOTIDE SEQUENCE [LARGE SCALE GENOMIC DNA]</scope>
    <source>
        <strain evidence="1 2">Mercado 3170</strain>
    </source>
</reference>
<name>A0ABR4AG47_9LECA</name>
<organism evidence="1 2">
    <name type="scientific">Stereocaulon virgatum</name>
    <dbReference type="NCBI Taxonomy" id="373712"/>
    <lineage>
        <taxon>Eukaryota</taxon>
        <taxon>Fungi</taxon>
        <taxon>Dikarya</taxon>
        <taxon>Ascomycota</taxon>
        <taxon>Pezizomycotina</taxon>
        <taxon>Lecanoromycetes</taxon>
        <taxon>OSLEUM clade</taxon>
        <taxon>Lecanoromycetidae</taxon>
        <taxon>Lecanorales</taxon>
        <taxon>Lecanorineae</taxon>
        <taxon>Stereocaulaceae</taxon>
        <taxon>Stereocaulon</taxon>
    </lineage>
</organism>
<protein>
    <submittedName>
        <fullName evidence="1">Uncharacterized protein</fullName>
    </submittedName>
</protein>
<keyword evidence="2" id="KW-1185">Reference proteome</keyword>
<accession>A0ABR4AG47</accession>
<comment type="caution">
    <text evidence="1">The sequence shown here is derived from an EMBL/GenBank/DDBJ whole genome shotgun (WGS) entry which is preliminary data.</text>
</comment>
<sequence>MAPSTRLTNRSTPLPDRYIVYEADTVKKTRFFDAFDARFKDGATPLRSICNDLQGITPTAQRWLRQRNLIGQNAYRRTRKISLRLGRPFSVSQNQLEMLISPSQTLSEIRPMKLSSTTTTSHLASAVCREILLGELMEVGATSRPILVSLLVKQIAKNEWNTAKSFNLFRLIISGNMSSLLTKRISALCLQSRAITSGPQGLGMSLKIFNSETRRTVSSYISPHGSIGAEKESYNSTTTKKSYCEAEMSNEA</sequence>
<gene>
    <name evidence="1" type="ORF">N7G274_002548</name>
</gene>
<proteinExistence type="predicted"/>
<dbReference type="Proteomes" id="UP001590950">
    <property type="component" value="Unassembled WGS sequence"/>
</dbReference>
<dbReference type="EMBL" id="JBEFKJ010000008">
    <property type="protein sequence ID" value="KAL2044773.1"/>
    <property type="molecule type" value="Genomic_DNA"/>
</dbReference>
<evidence type="ECO:0000313" key="2">
    <source>
        <dbReference type="Proteomes" id="UP001590950"/>
    </source>
</evidence>
<evidence type="ECO:0000313" key="1">
    <source>
        <dbReference type="EMBL" id="KAL2044773.1"/>
    </source>
</evidence>